<sequence>MSIDPSQPRLKSKRFIVNEATTLLRLEDPKGYFIQSASRIVRECPPELPWASLFRGQIYRGLFVGPTSIAYLFLCLSAKHADLEIKGRRPAEWCKAYLELGQDSVALVFEGTCGITSEYLASNALKACLYQSETHAAKVLDAFSNLEADPAHCEWMNGRAAILPQQPWIWNGSQYLGVVHGEIGILTQVILSDPSHASKLESKLLSLINLQDVEGNWPFCHGAPGFVGSLIAIKSYFPTLRKQIDAAITRGRKITWEKGLLTKEPNFCYGSSGNSLALDAPQREHFLCFATPERIEQDSLVRLI</sequence>
<dbReference type="GeneID" id="36593443"/>
<keyword evidence="3" id="KW-1185">Reference proteome</keyword>
<evidence type="ECO:0000256" key="1">
    <source>
        <dbReference type="PIRSR" id="PIRSR607822-1"/>
    </source>
</evidence>
<dbReference type="GO" id="GO:0005975">
    <property type="term" value="P:carbohydrate metabolic process"/>
    <property type="evidence" value="ECO:0007669"/>
    <property type="project" value="InterPro"/>
</dbReference>
<dbReference type="InParanoid" id="A0A2J6SLM5"/>
<dbReference type="GO" id="GO:0031179">
    <property type="term" value="P:peptide modification"/>
    <property type="evidence" value="ECO:0007669"/>
    <property type="project" value="InterPro"/>
</dbReference>
<protein>
    <recommendedName>
        <fullName evidence="4">Lanthionine synthetase C-like protein</fullName>
    </recommendedName>
</protein>
<keyword evidence="1" id="KW-0862">Zinc</keyword>
<dbReference type="OrthoDB" id="10257263at2759"/>
<dbReference type="GO" id="GO:0046872">
    <property type="term" value="F:metal ion binding"/>
    <property type="evidence" value="ECO:0007669"/>
    <property type="project" value="UniProtKB-KW"/>
</dbReference>
<organism evidence="2 3">
    <name type="scientific">Hyaloscypha bicolor E</name>
    <dbReference type="NCBI Taxonomy" id="1095630"/>
    <lineage>
        <taxon>Eukaryota</taxon>
        <taxon>Fungi</taxon>
        <taxon>Dikarya</taxon>
        <taxon>Ascomycota</taxon>
        <taxon>Pezizomycotina</taxon>
        <taxon>Leotiomycetes</taxon>
        <taxon>Helotiales</taxon>
        <taxon>Hyaloscyphaceae</taxon>
        <taxon>Hyaloscypha</taxon>
        <taxon>Hyaloscypha bicolor</taxon>
    </lineage>
</organism>
<dbReference type="InterPro" id="IPR007822">
    <property type="entry name" value="LANC-like"/>
</dbReference>
<dbReference type="SUPFAM" id="SSF158745">
    <property type="entry name" value="LanC-like"/>
    <property type="match status" value="1"/>
</dbReference>
<evidence type="ECO:0008006" key="4">
    <source>
        <dbReference type="Google" id="ProtNLM"/>
    </source>
</evidence>
<evidence type="ECO:0000313" key="2">
    <source>
        <dbReference type="EMBL" id="PMD51620.1"/>
    </source>
</evidence>
<dbReference type="CDD" id="cd04794">
    <property type="entry name" value="euk_LANCL"/>
    <property type="match status" value="1"/>
</dbReference>
<dbReference type="PANTHER" id="PTHR12736">
    <property type="entry name" value="LANC-LIKE PROTEIN"/>
    <property type="match status" value="1"/>
</dbReference>
<dbReference type="EMBL" id="KZ613912">
    <property type="protein sequence ID" value="PMD51620.1"/>
    <property type="molecule type" value="Genomic_DNA"/>
</dbReference>
<name>A0A2J6SLM5_9HELO</name>
<dbReference type="Proteomes" id="UP000235371">
    <property type="component" value="Unassembled WGS sequence"/>
</dbReference>
<evidence type="ECO:0000313" key="3">
    <source>
        <dbReference type="Proteomes" id="UP000235371"/>
    </source>
</evidence>
<feature type="binding site" evidence="1">
    <location>
        <position position="220"/>
    </location>
    <ligand>
        <name>Zn(2+)</name>
        <dbReference type="ChEBI" id="CHEBI:29105"/>
    </ligand>
</feature>
<feature type="binding site" evidence="1">
    <location>
        <position position="268"/>
    </location>
    <ligand>
        <name>Zn(2+)</name>
        <dbReference type="ChEBI" id="CHEBI:29105"/>
    </ligand>
</feature>
<dbReference type="GO" id="GO:0005886">
    <property type="term" value="C:plasma membrane"/>
    <property type="evidence" value="ECO:0007669"/>
    <property type="project" value="TreeGrafter"/>
</dbReference>
<keyword evidence="1" id="KW-0479">Metal-binding</keyword>
<reference evidence="2 3" key="1">
    <citation type="submission" date="2016-04" db="EMBL/GenBank/DDBJ databases">
        <title>A degradative enzymes factory behind the ericoid mycorrhizal symbiosis.</title>
        <authorList>
            <consortium name="DOE Joint Genome Institute"/>
            <person name="Martino E."/>
            <person name="Morin E."/>
            <person name="Grelet G."/>
            <person name="Kuo A."/>
            <person name="Kohler A."/>
            <person name="Daghino S."/>
            <person name="Barry K."/>
            <person name="Choi C."/>
            <person name="Cichocki N."/>
            <person name="Clum A."/>
            <person name="Copeland A."/>
            <person name="Hainaut M."/>
            <person name="Haridas S."/>
            <person name="Labutti K."/>
            <person name="Lindquist E."/>
            <person name="Lipzen A."/>
            <person name="Khouja H.-R."/>
            <person name="Murat C."/>
            <person name="Ohm R."/>
            <person name="Olson A."/>
            <person name="Spatafora J."/>
            <person name="Veneault-Fourrey C."/>
            <person name="Henrissat B."/>
            <person name="Grigoriev I."/>
            <person name="Martin F."/>
            <person name="Perotto S."/>
        </authorList>
    </citation>
    <scope>NUCLEOTIDE SEQUENCE [LARGE SCALE GENOMIC DNA]</scope>
    <source>
        <strain evidence="2 3">E</strain>
    </source>
</reference>
<proteinExistence type="predicted"/>
<dbReference type="Gene3D" id="1.50.10.10">
    <property type="match status" value="1"/>
</dbReference>
<dbReference type="Pfam" id="PF05147">
    <property type="entry name" value="LANC_like"/>
    <property type="match status" value="1"/>
</dbReference>
<accession>A0A2J6SLM5</accession>
<gene>
    <name evidence="2" type="ORF">K444DRAFT_647664</name>
</gene>
<dbReference type="PANTHER" id="PTHR12736:SF7">
    <property type="entry name" value="LANC-LIKE PROTEIN 3"/>
    <property type="match status" value="1"/>
</dbReference>
<dbReference type="AlphaFoldDB" id="A0A2J6SLM5"/>
<dbReference type="InterPro" id="IPR012341">
    <property type="entry name" value="6hp_glycosidase-like_sf"/>
</dbReference>
<dbReference type="RefSeq" id="XP_024728524.1">
    <property type="nucleotide sequence ID" value="XM_024885366.1"/>
</dbReference>